<comment type="similarity">
    <text evidence="1 4">Belongs to the UDP-glycosyltransferase family.</text>
</comment>
<evidence type="ECO:0000256" key="3">
    <source>
        <dbReference type="ARBA" id="ARBA00022679"/>
    </source>
</evidence>
<dbReference type="FunFam" id="3.40.50.2000:FF:000019">
    <property type="entry name" value="Glycosyltransferase"/>
    <property type="match status" value="1"/>
</dbReference>
<evidence type="ECO:0000256" key="1">
    <source>
        <dbReference type="ARBA" id="ARBA00009995"/>
    </source>
</evidence>
<dbReference type="InterPro" id="IPR035595">
    <property type="entry name" value="UDP_glycos_trans_CS"/>
</dbReference>
<reference evidence="7" key="1">
    <citation type="submission" date="2013-01" db="EMBL/GenBank/DDBJ databases">
        <title>Draft Genome Sequence of a Mulberry Tree, Morus notabilis C.K. Schneid.</title>
        <authorList>
            <person name="He N."/>
            <person name="Zhao S."/>
        </authorList>
    </citation>
    <scope>NUCLEOTIDE SEQUENCE</scope>
</reference>
<evidence type="ECO:0000313" key="7">
    <source>
        <dbReference type="Proteomes" id="UP000030645"/>
    </source>
</evidence>
<evidence type="ECO:0000256" key="5">
    <source>
        <dbReference type="RuleBase" id="RU362057"/>
    </source>
</evidence>
<dbReference type="GO" id="GO:0032787">
    <property type="term" value="P:monocarboxylic acid metabolic process"/>
    <property type="evidence" value="ECO:0007669"/>
    <property type="project" value="UniProtKB-ARBA"/>
</dbReference>
<dbReference type="GO" id="GO:0080043">
    <property type="term" value="F:quercetin 3-O-glucosyltransferase activity"/>
    <property type="evidence" value="ECO:0007669"/>
    <property type="project" value="TreeGrafter"/>
</dbReference>
<dbReference type="eggNOG" id="KOG1192">
    <property type="taxonomic scope" value="Eukaryota"/>
</dbReference>
<evidence type="ECO:0000256" key="2">
    <source>
        <dbReference type="ARBA" id="ARBA00022676"/>
    </source>
</evidence>
<dbReference type="Proteomes" id="UP000030645">
    <property type="component" value="Unassembled WGS sequence"/>
</dbReference>
<protein>
    <recommendedName>
        <fullName evidence="5">Glycosyltransferase</fullName>
        <ecNumber evidence="5">2.4.1.-</ecNumber>
    </recommendedName>
</protein>
<keyword evidence="7" id="KW-1185">Reference proteome</keyword>
<organism evidence="6 7">
    <name type="scientific">Morus notabilis</name>
    <dbReference type="NCBI Taxonomy" id="981085"/>
    <lineage>
        <taxon>Eukaryota</taxon>
        <taxon>Viridiplantae</taxon>
        <taxon>Streptophyta</taxon>
        <taxon>Embryophyta</taxon>
        <taxon>Tracheophyta</taxon>
        <taxon>Spermatophyta</taxon>
        <taxon>Magnoliopsida</taxon>
        <taxon>eudicotyledons</taxon>
        <taxon>Gunneridae</taxon>
        <taxon>Pentapetalae</taxon>
        <taxon>rosids</taxon>
        <taxon>fabids</taxon>
        <taxon>Rosales</taxon>
        <taxon>Moraceae</taxon>
        <taxon>Moreae</taxon>
        <taxon>Morus</taxon>
    </lineage>
</organism>
<dbReference type="PANTHER" id="PTHR11926">
    <property type="entry name" value="GLUCOSYL/GLUCURONOSYL TRANSFERASES"/>
    <property type="match status" value="1"/>
</dbReference>
<dbReference type="FunFam" id="3.40.50.2000:FF:000057">
    <property type="entry name" value="Glycosyltransferase"/>
    <property type="match status" value="1"/>
</dbReference>
<dbReference type="EC" id="2.4.1.-" evidence="5"/>
<dbReference type="AlphaFoldDB" id="W9RN83"/>
<dbReference type="CDD" id="cd03784">
    <property type="entry name" value="GT1_Gtf-like"/>
    <property type="match status" value="1"/>
</dbReference>
<dbReference type="SUPFAM" id="SSF53756">
    <property type="entry name" value="UDP-Glycosyltransferase/glycogen phosphorylase"/>
    <property type="match status" value="1"/>
</dbReference>
<dbReference type="Gene3D" id="3.40.50.2000">
    <property type="entry name" value="Glycogen Phosphorylase B"/>
    <property type="match status" value="2"/>
</dbReference>
<dbReference type="PANTHER" id="PTHR11926:SF1311">
    <property type="entry name" value="UDP-GLYCOSYLTRANSFERASE 74F2"/>
    <property type="match status" value="1"/>
</dbReference>
<dbReference type="InterPro" id="IPR002213">
    <property type="entry name" value="UDP_glucos_trans"/>
</dbReference>
<keyword evidence="3 4" id="KW-0808">Transferase</keyword>
<name>W9RN83_9ROSA</name>
<accession>W9RN83</accession>
<keyword evidence="2 4" id="KW-0328">Glycosyltransferase</keyword>
<gene>
    <name evidence="6" type="ORF">L484_020368</name>
</gene>
<dbReference type="EMBL" id="KE344952">
    <property type="protein sequence ID" value="EXB88300.1"/>
    <property type="molecule type" value="Genomic_DNA"/>
</dbReference>
<evidence type="ECO:0000256" key="4">
    <source>
        <dbReference type="RuleBase" id="RU003718"/>
    </source>
</evidence>
<sequence length="455" mass="50718">MENKKCVPHVLVVPYPSQGHVNPMLEFCKRLAFYGLKTTFANTVFISKSFNPTPSPSVQFDTISDGFDDGGFAQAANAADYLARMVAAGSKTLAELITRHNNSSNPIDFVVYDPFLPWALDVAKRFDLAGAAFFTQSCTVNYVYYCVHHGVLKLPISSFPVAVDGFRFLGGLEDMPSFIGVEGSYPAYFEMVLSQFSNTHQADFVLVNSVYEWEEEVVNSMSKVSPLLTIGPTIPSIYLDNRIKEDKEYGLDLFTADSSLSISNWLNSKPEKSVVYVSFGSMANLSVKQMEELALGLKATNLFFLWVVRASEEPKLPHNFAQETREFGLIVKWCAQMEVLSHPSVGCFFTHCGWNSTVEALSLGVPMVGMPQWTDQPTDAKLIEHLWKVGVRVKVGEDGIVGRKEIEHCIWQVLEGDRGTEIRKNAKKWRNLALQAISDGGSSDKNIREFISKLI</sequence>
<dbReference type="OrthoDB" id="5835829at2759"/>
<dbReference type="Pfam" id="PF00201">
    <property type="entry name" value="UDPGT"/>
    <property type="match status" value="1"/>
</dbReference>
<evidence type="ECO:0000313" key="6">
    <source>
        <dbReference type="EMBL" id="EXB88300.1"/>
    </source>
</evidence>
<dbReference type="KEGG" id="mnt:21403269"/>
<proteinExistence type="inferred from homology"/>
<dbReference type="PROSITE" id="PS00375">
    <property type="entry name" value="UDPGT"/>
    <property type="match status" value="1"/>
</dbReference>
<dbReference type="GO" id="GO:0080044">
    <property type="term" value="F:quercetin 7-O-glucosyltransferase activity"/>
    <property type="evidence" value="ECO:0007669"/>
    <property type="project" value="TreeGrafter"/>
</dbReference>